<dbReference type="InterPro" id="IPR044775">
    <property type="entry name" value="MFS_ERD6/Tret1-like"/>
</dbReference>
<feature type="transmembrane region" description="Helical" evidence="9">
    <location>
        <begin position="118"/>
        <end position="142"/>
    </location>
</feature>
<name>A0A9Q0F300_9ROSI</name>
<reference evidence="11" key="1">
    <citation type="submission" date="2022-02" db="EMBL/GenBank/DDBJ databases">
        <authorList>
            <person name="Henning P.M."/>
            <person name="McCubbin A.G."/>
            <person name="Shore J.S."/>
        </authorList>
    </citation>
    <scope>NUCLEOTIDE SEQUENCE</scope>
    <source>
        <strain evidence="11">F60SS</strain>
        <tissue evidence="11">Leaves</tissue>
    </source>
</reference>
<sequence>MEAAKKEGDGVRVLNKPLLGEAKESNIPSCSTGSRLPESDHGSPPPTVAIIYSTFIAVCGSFSYGCATAYSSPAQAGIMEDLGLSVAEYSLIASIVTIGGMIGAIFSGKIATLLGRRYTMGLSGLFCTIGWLLIAIGVSSWWLDAGRLLIGLGNGVILYVVPVYIAEITTKSVRGTFLAINQASENPLVMTCGFSMIYFMGNIISWRALVLIGAIPSFMQVIGLFCIQESPRWLAKAGKEKEFEAALQSIRGKGVNISKEAMEIKENLVYLDDQSNPGTFALFQKRYSYSLIAGVGLMLLQQLGGSSGIAYYASSIFKKADFSTVIGTTTISLVQIPAAVFAVFLLDISGRKPFLYASSGGMCLCSFLLGLSFYFQESHQLENITPIFAFIGLVGYISTYAIGMAGIPWIIMSEIFPIDVKASAGSIVTFINWSSSWLITYIFNFMLEWSHTGTFFIFGGVCGFTVLFIWKLVPETKGRALEEIHASMSGLETAKEQIV</sequence>
<evidence type="ECO:0000256" key="1">
    <source>
        <dbReference type="ARBA" id="ARBA00004141"/>
    </source>
</evidence>
<evidence type="ECO:0000256" key="4">
    <source>
        <dbReference type="ARBA" id="ARBA00022597"/>
    </source>
</evidence>
<evidence type="ECO:0000256" key="9">
    <source>
        <dbReference type="SAM" id="Phobius"/>
    </source>
</evidence>
<evidence type="ECO:0000256" key="2">
    <source>
        <dbReference type="ARBA" id="ARBA00010992"/>
    </source>
</evidence>
<comment type="caution">
    <text evidence="11">The sequence shown here is derived from an EMBL/GenBank/DDBJ whole genome shotgun (WGS) entry which is preliminary data.</text>
</comment>
<feature type="transmembrane region" description="Helical" evidence="9">
    <location>
        <begin position="210"/>
        <end position="227"/>
    </location>
</feature>
<comment type="similarity">
    <text evidence="2 8">Belongs to the major facilitator superfamily. Sugar transporter (TC 2.A.1.1) family.</text>
</comment>
<evidence type="ECO:0000256" key="3">
    <source>
        <dbReference type="ARBA" id="ARBA00022448"/>
    </source>
</evidence>
<dbReference type="CDD" id="cd17358">
    <property type="entry name" value="MFS_GLUT6_8_Class3_like"/>
    <property type="match status" value="1"/>
</dbReference>
<dbReference type="FunFam" id="1.20.1250.20:FF:000043">
    <property type="entry name" value="sugar transporter ERD6-like 6"/>
    <property type="match status" value="1"/>
</dbReference>
<dbReference type="GO" id="GO:0016020">
    <property type="term" value="C:membrane"/>
    <property type="evidence" value="ECO:0007669"/>
    <property type="project" value="UniProtKB-SubCell"/>
</dbReference>
<feature type="transmembrane region" description="Helical" evidence="9">
    <location>
        <begin position="353"/>
        <end position="375"/>
    </location>
</feature>
<evidence type="ECO:0000259" key="10">
    <source>
        <dbReference type="PROSITE" id="PS50850"/>
    </source>
</evidence>
<dbReference type="PRINTS" id="PR00171">
    <property type="entry name" value="SUGRTRNSPORT"/>
</dbReference>
<gene>
    <name evidence="11" type="ORF">Tsubulata_032091</name>
</gene>
<dbReference type="NCBIfam" id="TIGR00879">
    <property type="entry name" value="SP"/>
    <property type="match status" value="1"/>
</dbReference>
<dbReference type="PROSITE" id="PS00217">
    <property type="entry name" value="SUGAR_TRANSPORT_2"/>
    <property type="match status" value="1"/>
</dbReference>
<dbReference type="PROSITE" id="PS50850">
    <property type="entry name" value="MFS"/>
    <property type="match status" value="1"/>
</dbReference>
<feature type="transmembrane region" description="Helical" evidence="9">
    <location>
        <begin position="291"/>
        <end position="313"/>
    </location>
</feature>
<evidence type="ECO:0000256" key="6">
    <source>
        <dbReference type="ARBA" id="ARBA00022989"/>
    </source>
</evidence>
<dbReference type="Pfam" id="PF00083">
    <property type="entry name" value="Sugar_tr"/>
    <property type="match status" value="1"/>
</dbReference>
<dbReference type="InterPro" id="IPR005828">
    <property type="entry name" value="MFS_sugar_transport-like"/>
</dbReference>
<keyword evidence="7 9" id="KW-0472">Membrane</keyword>
<dbReference type="InterPro" id="IPR050549">
    <property type="entry name" value="MFS_Trehalose_Transporter"/>
</dbReference>
<proteinExistence type="inferred from homology"/>
<feature type="transmembrane region" description="Helical" evidence="9">
    <location>
        <begin position="325"/>
        <end position="346"/>
    </location>
</feature>
<comment type="subcellular location">
    <subcellularLocation>
        <location evidence="1">Membrane</location>
        <topology evidence="1">Multi-pass membrane protein</topology>
    </subcellularLocation>
</comment>
<evidence type="ECO:0000256" key="5">
    <source>
        <dbReference type="ARBA" id="ARBA00022692"/>
    </source>
</evidence>
<reference evidence="11" key="2">
    <citation type="journal article" date="2023" name="Plants (Basel)">
        <title>Annotation of the Turnera subulata (Passifloraceae) Draft Genome Reveals the S-Locus Evolved after the Divergence of Turneroideae from Passifloroideae in a Stepwise Manner.</title>
        <authorList>
            <person name="Henning P.M."/>
            <person name="Roalson E.H."/>
            <person name="Mir W."/>
            <person name="McCubbin A.G."/>
            <person name="Shore J.S."/>
        </authorList>
    </citation>
    <scope>NUCLEOTIDE SEQUENCE</scope>
    <source>
        <strain evidence="11">F60SS</strain>
    </source>
</reference>
<dbReference type="EMBL" id="JAKUCV010007313">
    <property type="protein sequence ID" value="KAJ4823958.1"/>
    <property type="molecule type" value="Genomic_DNA"/>
</dbReference>
<feature type="transmembrane region" description="Helical" evidence="9">
    <location>
        <begin position="387"/>
        <end position="411"/>
    </location>
</feature>
<keyword evidence="4" id="KW-0762">Sugar transport</keyword>
<evidence type="ECO:0000256" key="8">
    <source>
        <dbReference type="RuleBase" id="RU003346"/>
    </source>
</evidence>
<keyword evidence="5 9" id="KW-0812">Transmembrane</keyword>
<feature type="transmembrane region" description="Helical" evidence="9">
    <location>
        <begin position="148"/>
        <end position="166"/>
    </location>
</feature>
<dbReference type="SUPFAM" id="SSF103473">
    <property type="entry name" value="MFS general substrate transporter"/>
    <property type="match status" value="1"/>
</dbReference>
<dbReference type="Gene3D" id="1.20.1250.20">
    <property type="entry name" value="MFS general substrate transporter like domains"/>
    <property type="match status" value="1"/>
</dbReference>
<evidence type="ECO:0000313" key="11">
    <source>
        <dbReference type="EMBL" id="KAJ4823958.1"/>
    </source>
</evidence>
<feature type="transmembrane region" description="Helical" evidence="9">
    <location>
        <begin position="49"/>
        <end position="70"/>
    </location>
</feature>
<keyword evidence="3 8" id="KW-0813">Transport</keyword>
<keyword evidence="6 9" id="KW-1133">Transmembrane helix</keyword>
<feature type="domain" description="Major facilitator superfamily (MFS) profile" evidence="10">
    <location>
        <begin position="53"/>
        <end position="477"/>
    </location>
</feature>
<feature type="transmembrane region" description="Helical" evidence="9">
    <location>
        <begin position="82"/>
        <end position="106"/>
    </location>
</feature>
<protein>
    <recommendedName>
        <fullName evidence="10">Major facilitator superfamily (MFS) profile domain-containing protein</fullName>
    </recommendedName>
</protein>
<keyword evidence="12" id="KW-1185">Reference proteome</keyword>
<evidence type="ECO:0000313" key="12">
    <source>
        <dbReference type="Proteomes" id="UP001141552"/>
    </source>
</evidence>
<dbReference type="AlphaFoldDB" id="A0A9Q0F300"/>
<dbReference type="PANTHER" id="PTHR48021">
    <property type="match status" value="1"/>
</dbReference>
<accession>A0A9Q0F300</accession>
<evidence type="ECO:0000256" key="7">
    <source>
        <dbReference type="ARBA" id="ARBA00023136"/>
    </source>
</evidence>
<dbReference type="PANTHER" id="PTHR48021:SF93">
    <property type="entry name" value="SUGAR TRANSPORTER ERD6-LIKE 1-RELATED"/>
    <property type="match status" value="1"/>
</dbReference>
<dbReference type="OrthoDB" id="6612291at2759"/>
<dbReference type="InterPro" id="IPR020846">
    <property type="entry name" value="MFS_dom"/>
</dbReference>
<dbReference type="InterPro" id="IPR036259">
    <property type="entry name" value="MFS_trans_sf"/>
</dbReference>
<dbReference type="InterPro" id="IPR003663">
    <property type="entry name" value="Sugar/inositol_transpt"/>
</dbReference>
<feature type="transmembrane region" description="Helical" evidence="9">
    <location>
        <begin position="455"/>
        <end position="473"/>
    </location>
</feature>
<dbReference type="Proteomes" id="UP001141552">
    <property type="component" value="Unassembled WGS sequence"/>
</dbReference>
<dbReference type="GO" id="GO:0051119">
    <property type="term" value="F:sugar transmembrane transporter activity"/>
    <property type="evidence" value="ECO:0007669"/>
    <property type="project" value="InterPro"/>
</dbReference>
<organism evidence="11 12">
    <name type="scientific">Turnera subulata</name>
    <dbReference type="NCBI Taxonomy" id="218843"/>
    <lineage>
        <taxon>Eukaryota</taxon>
        <taxon>Viridiplantae</taxon>
        <taxon>Streptophyta</taxon>
        <taxon>Embryophyta</taxon>
        <taxon>Tracheophyta</taxon>
        <taxon>Spermatophyta</taxon>
        <taxon>Magnoliopsida</taxon>
        <taxon>eudicotyledons</taxon>
        <taxon>Gunneridae</taxon>
        <taxon>Pentapetalae</taxon>
        <taxon>rosids</taxon>
        <taxon>fabids</taxon>
        <taxon>Malpighiales</taxon>
        <taxon>Passifloraceae</taxon>
        <taxon>Turnera</taxon>
    </lineage>
</organism>
<dbReference type="InterPro" id="IPR005829">
    <property type="entry name" value="Sugar_transporter_CS"/>
</dbReference>
<feature type="transmembrane region" description="Helical" evidence="9">
    <location>
        <begin position="423"/>
        <end position="443"/>
    </location>
</feature>